<accession>A0A2A4YJY7</accession>
<feature type="transmembrane region" description="Helical" evidence="5">
    <location>
        <begin position="12"/>
        <end position="33"/>
    </location>
</feature>
<dbReference type="Gene3D" id="1.20.1250.20">
    <property type="entry name" value="MFS general substrate transporter like domains"/>
    <property type="match status" value="2"/>
</dbReference>
<gene>
    <name evidence="7" type="ORF">COB11_03600</name>
</gene>
<evidence type="ECO:0000313" key="7">
    <source>
        <dbReference type="EMBL" id="PCI94635.1"/>
    </source>
</evidence>
<feature type="transmembrane region" description="Helical" evidence="5">
    <location>
        <begin position="264"/>
        <end position="285"/>
    </location>
</feature>
<feature type="transmembrane region" description="Helical" evidence="5">
    <location>
        <begin position="322"/>
        <end position="342"/>
    </location>
</feature>
<proteinExistence type="predicted"/>
<feature type="domain" description="Major facilitator superfamily (MFS) profile" evidence="6">
    <location>
        <begin position="17"/>
        <end position="423"/>
    </location>
</feature>
<evidence type="ECO:0000256" key="1">
    <source>
        <dbReference type="ARBA" id="ARBA00004127"/>
    </source>
</evidence>
<dbReference type="SUPFAM" id="SSF103473">
    <property type="entry name" value="MFS general substrate transporter"/>
    <property type="match status" value="1"/>
</dbReference>
<dbReference type="PANTHER" id="PTHR43826:SF3">
    <property type="entry name" value="GLUCOSE-6-PHOSPHATE EXCHANGER SLC37A4"/>
    <property type="match status" value="1"/>
</dbReference>
<evidence type="ECO:0000256" key="2">
    <source>
        <dbReference type="ARBA" id="ARBA00022692"/>
    </source>
</evidence>
<feature type="transmembrane region" description="Helical" evidence="5">
    <location>
        <begin position="397"/>
        <end position="418"/>
    </location>
</feature>
<keyword evidence="2 5" id="KW-0812">Transmembrane</keyword>
<dbReference type="InterPro" id="IPR051337">
    <property type="entry name" value="OPA_Antiporter"/>
</dbReference>
<dbReference type="PANTHER" id="PTHR43826">
    <property type="entry name" value="GLUCOSE-6-PHOSPHATE EXCHANGER SLC37A4"/>
    <property type="match status" value="1"/>
</dbReference>
<dbReference type="Pfam" id="PF07690">
    <property type="entry name" value="MFS_1"/>
    <property type="match status" value="1"/>
</dbReference>
<dbReference type="CDD" id="cd06174">
    <property type="entry name" value="MFS"/>
    <property type="match status" value="1"/>
</dbReference>
<dbReference type="InterPro" id="IPR036259">
    <property type="entry name" value="MFS_trans_sf"/>
</dbReference>
<dbReference type="GO" id="GO:0012505">
    <property type="term" value="C:endomembrane system"/>
    <property type="evidence" value="ECO:0007669"/>
    <property type="project" value="UniProtKB-SubCell"/>
</dbReference>
<dbReference type="GO" id="GO:0016020">
    <property type="term" value="C:membrane"/>
    <property type="evidence" value="ECO:0007669"/>
    <property type="project" value="UniProtKB-ARBA"/>
</dbReference>
<dbReference type="Proteomes" id="UP000217838">
    <property type="component" value="Unassembled WGS sequence"/>
</dbReference>
<evidence type="ECO:0000313" key="8">
    <source>
        <dbReference type="Proteomes" id="UP000217838"/>
    </source>
</evidence>
<feature type="transmembrane region" description="Helical" evidence="5">
    <location>
        <begin position="297"/>
        <end position="316"/>
    </location>
</feature>
<feature type="transmembrane region" description="Helical" evidence="5">
    <location>
        <begin position="175"/>
        <end position="194"/>
    </location>
</feature>
<feature type="transmembrane region" description="Helical" evidence="5">
    <location>
        <begin position="354"/>
        <end position="377"/>
    </location>
</feature>
<feature type="transmembrane region" description="Helical" evidence="5">
    <location>
        <begin position="143"/>
        <end position="163"/>
    </location>
</feature>
<comment type="subcellular location">
    <subcellularLocation>
        <location evidence="1">Endomembrane system</location>
        <topology evidence="1">Multi-pass membrane protein</topology>
    </subcellularLocation>
</comment>
<organism evidence="7 8">
    <name type="scientific">Aerophobetes bacterium</name>
    <dbReference type="NCBI Taxonomy" id="2030807"/>
    <lineage>
        <taxon>Bacteria</taxon>
        <taxon>Candidatus Aerophobota</taxon>
    </lineage>
</organism>
<dbReference type="InterPro" id="IPR011701">
    <property type="entry name" value="MFS"/>
</dbReference>
<evidence type="ECO:0000256" key="5">
    <source>
        <dbReference type="SAM" id="Phobius"/>
    </source>
</evidence>
<feature type="transmembrane region" description="Helical" evidence="5">
    <location>
        <begin position="115"/>
        <end position="136"/>
    </location>
</feature>
<keyword evidence="4 5" id="KW-0472">Membrane</keyword>
<keyword evidence="3 5" id="KW-1133">Transmembrane helix</keyword>
<evidence type="ECO:0000256" key="4">
    <source>
        <dbReference type="ARBA" id="ARBA00023136"/>
    </source>
</evidence>
<sequence>METQTLKEETKTSYFLAWVICICAGLFFAYELMQFHMLNAISPMLMKDLKITATNLGVLGSTYLLADVIFLLPAGIILDYFSTRKVILAALVVCILGTVGFALATTFAFACFAHFLSGIGNAFCFLSCMMFISRWFPPKKQAFVIGIVITLGMFGGVLAQAPFTLLAESVTWRNAVLIDALIGVVIFFLIFFVVRDAPSTTFIKEIKKERNSHFFKDLLSCLVNKQNIFCGIYTSFTNLPLMVIGAAYGSLYLSQIHKIPFSEASFVTSMICMGTILGSTLFGYISDKTGSRRKYMIMGALASLACMLVILSMQHASFSAMLILFFLLGFLSSSQVLGYPLITEHSPKHLTGTSMAVAALIIMGFPGLVQFTCGKLIDSNWSGKIVDGMPVYAYTDFVRGFMVFPVTFLLAFIAALFIKESKAKTQEA</sequence>
<dbReference type="GO" id="GO:0061513">
    <property type="term" value="F:glucose 6-phosphate:phosphate antiporter activity"/>
    <property type="evidence" value="ECO:0007669"/>
    <property type="project" value="TreeGrafter"/>
</dbReference>
<dbReference type="AlphaFoldDB" id="A0A2A4YJY7"/>
<feature type="transmembrane region" description="Helical" evidence="5">
    <location>
        <begin position="228"/>
        <end position="252"/>
    </location>
</feature>
<dbReference type="GO" id="GO:0035435">
    <property type="term" value="P:phosphate ion transmembrane transport"/>
    <property type="evidence" value="ECO:0007669"/>
    <property type="project" value="TreeGrafter"/>
</dbReference>
<reference evidence="8" key="1">
    <citation type="submission" date="2017-08" db="EMBL/GenBank/DDBJ databases">
        <title>A dynamic microbial community with high functional redundancy inhabits the cold, oxic subseafloor aquifer.</title>
        <authorList>
            <person name="Tully B.J."/>
            <person name="Wheat C.G."/>
            <person name="Glazer B.T."/>
            <person name="Huber J.A."/>
        </authorList>
    </citation>
    <scope>NUCLEOTIDE SEQUENCE [LARGE SCALE GENOMIC DNA]</scope>
</reference>
<evidence type="ECO:0000256" key="3">
    <source>
        <dbReference type="ARBA" id="ARBA00022989"/>
    </source>
</evidence>
<dbReference type="EMBL" id="NVUU01000035">
    <property type="protein sequence ID" value="PCI94635.1"/>
    <property type="molecule type" value="Genomic_DNA"/>
</dbReference>
<dbReference type="PROSITE" id="PS50850">
    <property type="entry name" value="MFS"/>
    <property type="match status" value="1"/>
</dbReference>
<evidence type="ECO:0000259" key="6">
    <source>
        <dbReference type="PROSITE" id="PS50850"/>
    </source>
</evidence>
<protein>
    <submittedName>
        <fullName evidence="7">MFS transporter</fullName>
    </submittedName>
</protein>
<feature type="transmembrane region" description="Helical" evidence="5">
    <location>
        <begin position="86"/>
        <end position="109"/>
    </location>
</feature>
<name>A0A2A4YJY7_UNCAE</name>
<comment type="caution">
    <text evidence="7">The sequence shown here is derived from an EMBL/GenBank/DDBJ whole genome shotgun (WGS) entry which is preliminary data.</text>
</comment>
<dbReference type="InterPro" id="IPR020846">
    <property type="entry name" value="MFS_dom"/>
</dbReference>
<feature type="transmembrane region" description="Helical" evidence="5">
    <location>
        <begin position="53"/>
        <end position="74"/>
    </location>
</feature>